<reference evidence="2 3" key="1">
    <citation type="submission" date="2018-11" db="EMBL/GenBank/DDBJ databases">
        <title>Genome assembly of Steccherinum ochraceum LE-BIN_3174, the white-rot fungus of the Steccherinaceae family (The Residual Polyporoid clade, Polyporales, Basidiomycota).</title>
        <authorList>
            <person name="Fedorova T.V."/>
            <person name="Glazunova O.A."/>
            <person name="Landesman E.O."/>
            <person name="Moiseenko K.V."/>
            <person name="Psurtseva N.V."/>
            <person name="Savinova O.S."/>
            <person name="Shakhova N.V."/>
            <person name="Tyazhelova T.V."/>
            <person name="Vasina D.V."/>
        </authorList>
    </citation>
    <scope>NUCLEOTIDE SEQUENCE [LARGE SCALE GENOMIC DNA]</scope>
    <source>
        <strain evidence="2 3">LE-BIN_3174</strain>
    </source>
</reference>
<accession>A0A4R0RFN1</accession>
<dbReference type="AlphaFoldDB" id="A0A4R0RFN1"/>
<sequence>SPLPHRRLLLDLRCGSGRAMILRTMTGKVLKTTTTMLPPICSNARTPHPPPPPPHRPLPPQMRPHSRQLPLNLGGTSGRATTRARTQMSKVVMIAKTTLRTSPTTLPNARTPHPPPPPPHRLLPPQMRPHSRQLPINLGGISGRAMTRSRAMAKTVVMMLTVVRTTAWSDARPQSLSQQLPRRALGGRFRGAMRLMTRARMVMMARTFH</sequence>
<keyword evidence="3" id="KW-1185">Reference proteome</keyword>
<proteinExistence type="predicted"/>
<feature type="non-terminal residue" evidence="2">
    <location>
        <position position="209"/>
    </location>
</feature>
<dbReference type="Proteomes" id="UP000292702">
    <property type="component" value="Unassembled WGS sequence"/>
</dbReference>
<evidence type="ECO:0000313" key="2">
    <source>
        <dbReference type="EMBL" id="TCD62468.1"/>
    </source>
</evidence>
<evidence type="ECO:0000256" key="1">
    <source>
        <dbReference type="SAM" id="MobiDB-lite"/>
    </source>
</evidence>
<gene>
    <name evidence="2" type="ORF">EIP91_006838</name>
</gene>
<protein>
    <submittedName>
        <fullName evidence="2">Uncharacterized protein</fullName>
    </submittedName>
</protein>
<feature type="non-terminal residue" evidence="2">
    <location>
        <position position="1"/>
    </location>
</feature>
<feature type="region of interest" description="Disordered" evidence="1">
    <location>
        <begin position="41"/>
        <end position="84"/>
    </location>
</feature>
<feature type="compositionally biased region" description="Pro residues" evidence="1">
    <location>
        <begin position="47"/>
        <end position="62"/>
    </location>
</feature>
<organism evidence="2 3">
    <name type="scientific">Steccherinum ochraceum</name>
    <dbReference type="NCBI Taxonomy" id="92696"/>
    <lineage>
        <taxon>Eukaryota</taxon>
        <taxon>Fungi</taxon>
        <taxon>Dikarya</taxon>
        <taxon>Basidiomycota</taxon>
        <taxon>Agaricomycotina</taxon>
        <taxon>Agaricomycetes</taxon>
        <taxon>Polyporales</taxon>
        <taxon>Steccherinaceae</taxon>
        <taxon>Steccherinum</taxon>
    </lineage>
</organism>
<comment type="caution">
    <text evidence="2">The sequence shown here is derived from an EMBL/GenBank/DDBJ whole genome shotgun (WGS) entry which is preliminary data.</text>
</comment>
<evidence type="ECO:0000313" key="3">
    <source>
        <dbReference type="Proteomes" id="UP000292702"/>
    </source>
</evidence>
<name>A0A4R0RFN1_9APHY</name>
<dbReference type="EMBL" id="RWJN01000369">
    <property type="protein sequence ID" value="TCD62468.1"/>
    <property type="molecule type" value="Genomic_DNA"/>
</dbReference>